<keyword evidence="3" id="KW-1185">Reference proteome</keyword>
<accession>A0A4P9K475</accession>
<evidence type="ECO:0000259" key="1">
    <source>
        <dbReference type="PROSITE" id="PS50263"/>
    </source>
</evidence>
<dbReference type="InterPro" id="IPR052737">
    <property type="entry name" value="Omega-amidase_YafV"/>
</dbReference>
<dbReference type="PROSITE" id="PS50263">
    <property type="entry name" value="CN_HYDROLASE"/>
    <property type="match status" value="1"/>
</dbReference>
<gene>
    <name evidence="2" type="ORF">FE785_03200</name>
</gene>
<dbReference type="Pfam" id="PF00795">
    <property type="entry name" value="CN_hydrolase"/>
    <property type="match status" value="1"/>
</dbReference>
<keyword evidence="2" id="KW-0378">Hydrolase</keyword>
<protein>
    <submittedName>
        <fullName evidence="2">Carbon-nitrogen family hydrolase</fullName>
    </submittedName>
</protein>
<dbReference type="RefSeq" id="WP_138564348.1">
    <property type="nucleotide sequence ID" value="NZ_CP040602.1"/>
</dbReference>
<dbReference type="GO" id="GO:0106008">
    <property type="term" value="F:2-oxoglutaramate amidase activity"/>
    <property type="evidence" value="ECO:0007669"/>
    <property type="project" value="TreeGrafter"/>
</dbReference>
<dbReference type="PANTHER" id="PTHR47799:SF1">
    <property type="entry name" value="OMEGA-AMIDASE YAFV"/>
    <property type="match status" value="1"/>
</dbReference>
<sequence>MNIVGLQWNSVWQNTQANIDELDKSLQTLLEQADTAPDIVLLPEVFLSGFSMRPVEFAESIDGDSMQQLKALASKYRLALIFGMATKQVSNTGYEHFNSALMIDKHGELIEHYRKQKLFAYANEHHAYQAGKPSQPFVWQGARCAMFICYDLRFPEIFRNLAKQVDIVFIVASWPESRQLHWETLLKARAIENQCFIIGVNRTGIDGNGLHYAGGSMVIDPLGEILAYGRKQDEMIQAEIDIAQVCEVRKQFPFLDDM</sequence>
<dbReference type="AlphaFoldDB" id="A0A4P9K475"/>
<evidence type="ECO:0000313" key="3">
    <source>
        <dbReference type="Proteomes" id="UP000304864"/>
    </source>
</evidence>
<reference evidence="2 3" key="1">
    <citation type="submission" date="2019-05" db="EMBL/GenBank/DDBJ databases">
        <title>Thiomicrorhabdus sediminis sp. nov, a novel sulfur-oxidizing bacterium isolated from coastal sediment.</title>
        <authorList>
            <person name="Liu X."/>
        </authorList>
    </citation>
    <scope>NUCLEOTIDE SEQUENCE [LARGE SCALE GENOMIC DNA]</scope>
    <source>
        <strain evidence="2 3">G1</strain>
    </source>
</reference>
<dbReference type="GO" id="GO:0050152">
    <property type="term" value="F:omega-amidase activity"/>
    <property type="evidence" value="ECO:0007669"/>
    <property type="project" value="TreeGrafter"/>
</dbReference>
<dbReference type="OrthoDB" id="9811121at2"/>
<organism evidence="2 3">
    <name type="scientific">Thiomicrorhabdus sediminis</name>
    <dbReference type="NCBI Taxonomy" id="2580412"/>
    <lineage>
        <taxon>Bacteria</taxon>
        <taxon>Pseudomonadati</taxon>
        <taxon>Pseudomonadota</taxon>
        <taxon>Gammaproteobacteria</taxon>
        <taxon>Thiotrichales</taxon>
        <taxon>Piscirickettsiaceae</taxon>
        <taxon>Thiomicrorhabdus</taxon>
    </lineage>
</organism>
<dbReference type="Proteomes" id="UP000304864">
    <property type="component" value="Chromosome"/>
</dbReference>
<dbReference type="KEGG" id="thig:FE785_03200"/>
<feature type="domain" description="CN hydrolase" evidence="1">
    <location>
        <begin position="1"/>
        <end position="242"/>
    </location>
</feature>
<evidence type="ECO:0000313" key="2">
    <source>
        <dbReference type="EMBL" id="QCU89715.1"/>
    </source>
</evidence>
<name>A0A4P9K475_9GAMM</name>
<dbReference type="Gene3D" id="3.60.110.10">
    <property type="entry name" value="Carbon-nitrogen hydrolase"/>
    <property type="match status" value="1"/>
</dbReference>
<dbReference type="EMBL" id="CP040602">
    <property type="protein sequence ID" value="QCU89715.1"/>
    <property type="molecule type" value="Genomic_DNA"/>
</dbReference>
<dbReference type="SUPFAM" id="SSF56317">
    <property type="entry name" value="Carbon-nitrogen hydrolase"/>
    <property type="match status" value="1"/>
</dbReference>
<dbReference type="InterPro" id="IPR003010">
    <property type="entry name" value="C-N_Hydrolase"/>
</dbReference>
<dbReference type="PANTHER" id="PTHR47799">
    <property type="entry name" value="OMEGA-AMIDASE YAFV"/>
    <property type="match status" value="1"/>
</dbReference>
<proteinExistence type="predicted"/>
<dbReference type="InterPro" id="IPR036526">
    <property type="entry name" value="C-N_Hydrolase_sf"/>
</dbReference>